<evidence type="ECO:0000256" key="1">
    <source>
        <dbReference type="SAM" id="Phobius"/>
    </source>
</evidence>
<dbReference type="STRING" id="1365950.SAMN05428963_106203"/>
<reference evidence="2 3" key="1">
    <citation type="submission" date="2017-02" db="EMBL/GenBank/DDBJ databases">
        <authorList>
            <person name="Peterson S.W."/>
        </authorList>
    </citation>
    <scope>NUCLEOTIDE SEQUENCE [LARGE SCALE GENOMIC DNA]</scope>
    <source>
        <strain evidence="2 3">USBA 369</strain>
    </source>
</reference>
<keyword evidence="1" id="KW-0812">Transmembrane</keyword>
<organism evidence="2 3">
    <name type="scientific">Consotaella salsifontis</name>
    <dbReference type="NCBI Taxonomy" id="1365950"/>
    <lineage>
        <taxon>Bacteria</taxon>
        <taxon>Pseudomonadati</taxon>
        <taxon>Pseudomonadota</taxon>
        <taxon>Alphaproteobacteria</taxon>
        <taxon>Hyphomicrobiales</taxon>
        <taxon>Aurantimonadaceae</taxon>
        <taxon>Consotaella</taxon>
    </lineage>
</organism>
<keyword evidence="1" id="KW-0472">Membrane</keyword>
<proteinExistence type="predicted"/>
<dbReference type="EMBL" id="FUXL01000006">
    <property type="protein sequence ID" value="SKA13622.1"/>
    <property type="molecule type" value="Genomic_DNA"/>
</dbReference>
<dbReference type="Gene3D" id="3.20.80.10">
    <property type="entry name" value="Regulatory factor, effector binding domain"/>
    <property type="match status" value="1"/>
</dbReference>
<keyword evidence="1" id="KW-1133">Transmembrane helix</keyword>
<sequence>MFRDKPSASAYDRIAEAVSDIGDRIAHLEEQVAERVNPTPSAATRAKDAVARHLPMMQPSRRSYVPGFLSNLSMPSMPDTSGALHDIKHQLAELRHSVSDVSLPRLPALRRRHQVRGRLDYMRDNPSVSMLVVAGGALVAVGAAYYLTKKLAEHTEEPDYQVVRQDGDIEIRDYDAMVVAETVKTGYHEKALRSGFDTLYNYIRAQNRSGKKIAMTTPVLQQLSESEGRTKGWAVRFVMPKKFSASTLPKPVNEDVAIKEFPARRVVAIRFPGTFTASLASKKLMTLYNYLSDENLSQKGDPEYAFYNPPWTPGFMRRNEILIEIER</sequence>
<dbReference type="SUPFAM" id="SSF55136">
    <property type="entry name" value="Probable bacterial effector-binding domain"/>
    <property type="match status" value="1"/>
</dbReference>
<protein>
    <submittedName>
        <fullName evidence="2">SOUL heme-binding protein</fullName>
    </submittedName>
</protein>
<gene>
    <name evidence="2" type="ORF">SAMN05428963_106203</name>
</gene>
<accession>A0A1T4RC36</accession>
<dbReference type="Pfam" id="PF04832">
    <property type="entry name" value="SOUL"/>
    <property type="match status" value="1"/>
</dbReference>
<dbReference type="InterPro" id="IPR006917">
    <property type="entry name" value="SOUL_heme-bd"/>
</dbReference>
<dbReference type="InterPro" id="IPR011256">
    <property type="entry name" value="Reg_factor_effector_dom_sf"/>
</dbReference>
<name>A0A1T4RC36_9HYPH</name>
<dbReference type="PANTHER" id="PTHR11220">
    <property type="entry name" value="HEME-BINDING PROTEIN-RELATED"/>
    <property type="match status" value="1"/>
</dbReference>
<dbReference type="OrthoDB" id="2156220at2"/>
<dbReference type="AlphaFoldDB" id="A0A1T4RC36"/>
<feature type="transmembrane region" description="Helical" evidence="1">
    <location>
        <begin position="128"/>
        <end position="147"/>
    </location>
</feature>
<dbReference type="RefSeq" id="WP_078708508.1">
    <property type="nucleotide sequence ID" value="NZ_FUXL01000006.1"/>
</dbReference>
<evidence type="ECO:0000313" key="2">
    <source>
        <dbReference type="EMBL" id="SKA13622.1"/>
    </source>
</evidence>
<keyword evidence="3" id="KW-1185">Reference proteome</keyword>
<evidence type="ECO:0000313" key="3">
    <source>
        <dbReference type="Proteomes" id="UP000190135"/>
    </source>
</evidence>
<dbReference type="Proteomes" id="UP000190135">
    <property type="component" value="Unassembled WGS sequence"/>
</dbReference>
<dbReference type="PANTHER" id="PTHR11220:SF58">
    <property type="entry name" value="SOUL HEME-BINDING FAMILY PROTEIN"/>
    <property type="match status" value="1"/>
</dbReference>